<evidence type="ECO:0000313" key="2">
    <source>
        <dbReference type="Proteomes" id="UP000224401"/>
    </source>
</evidence>
<reference evidence="1 2" key="1">
    <citation type="submission" date="2017-02" db="EMBL/GenBank/DDBJ databases">
        <title>A novel roseosiphophage isolated from the oligotrophic South China Sea.</title>
        <authorList>
            <person name="Yang Y."/>
            <person name="Cai L."/>
            <person name="Zhang R."/>
        </authorList>
    </citation>
    <scope>NUCLEOTIDE SEQUENCE [LARGE SCALE GENOMIC DNA]</scope>
</reference>
<gene>
    <name evidence="1" type="ORF">vBDshSR5C_29</name>
</gene>
<dbReference type="Proteomes" id="UP000224401">
    <property type="component" value="Segment"/>
</dbReference>
<proteinExistence type="predicted"/>
<sequence length="88" mass="9681">MQSTLEATRKLAASLDNERLKATVQAQIDTSRKIQSGAMRLDDNALERFVAVRRIYNAELKARVGQMLDRGVGIGTPEAARAARIIGR</sequence>
<accession>A0A1V0DY56</accession>
<organism evidence="1 2">
    <name type="scientific">Dinoroseobacter phage vB_DshS-R5C</name>
    <dbReference type="NCBI Taxonomy" id="1965368"/>
    <lineage>
        <taxon>Viruses</taxon>
        <taxon>Duplodnaviria</taxon>
        <taxon>Heunggongvirae</taxon>
        <taxon>Uroviricota</taxon>
        <taxon>Caudoviricetes</taxon>
        <taxon>Nanhaivirus</taxon>
        <taxon>Nanhaivirus D5C</taxon>
    </lineage>
</organism>
<evidence type="ECO:0000313" key="1">
    <source>
        <dbReference type="EMBL" id="ARB06083.1"/>
    </source>
</evidence>
<protein>
    <submittedName>
        <fullName evidence="1">Uncharacterized protein</fullName>
    </submittedName>
</protein>
<name>A0A1V0DY56_9CAUD</name>
<dbReference type="EMBL" id="KY606587">
    <property type="protein sequence ID" value="ARB06083.1"/>
    <property type="molecule type" value="Genomic_DNA"/>
</dbReference>
<keyword evidence="2" id="KW-1185">Reference proteome</keyword>